<evidence type="ECO:0000256" key="1">
    <source>
        <dbReference type="SAM" id="MobiDB-lite"/>
    </source>
</evidence>
<gene>
    <name evidence="2" type="ORF">AVEN_266792_1</name>
</gene>
<keyword evidence="3" id="KW-1185">Reference proteome</keyword>
<comment type="caution">
    <text evidence="2">The sequence shown here is derived from an EMBL/GenBank/DDBJ whole genome shotgun (WGS) entry which is preliminary data.</text>
</comment>
<reference evidence="2 3" key="1">
    <citation type="journal article" date="2019" name="Sci. Rep.">
        <title>Orb-weaving spider Araneus ventricosus genome elucidates the spidroin gene catalogue.</title>
        <authorList>
            <person name="Kono N."/>
            <person name="Nakamura H."/>
            <person name="Ohtoshi R."/>
            <person name="Moran D.A.P."/>
            <person name="Shinohara A."/>
            <person name="Yoshida Y."/>
            <person name="Fujiwara M."/>
            <person name="Mori M."/>
            <person name="Tomita M."/>
            <person name="Arakawa K."/>
        </authorList>
    </citation>
    <scope>NUCLEOTIDE SEQUENCE [LARGE SCALE GENOMIC DNA]</scope>
</reference>
<dbReference type="Proteomes" id="UP000499080">
    <property type="component" value="Unassembled WGS sequence"/>
</dbReference>
<sequence length="182" mass="19706">MTRTTPGLAHLSPSFLVKPSGGRLATAYDLCPIHGGYTMESGFEPTTLRSRGRDLTTSYEVISKGVTNGSSIAFRVNGGTIFATSRVRRSQSNSHHRPRPGPSRRRYVSSSVRVNSTHAVTIPTRKARTRLLIRKLLIHILVVPPGGGSYEVTSKGCPPSCPSTQGFSMTAAEIARILRQES</sequence>
<name>A0A4Y2GBK8_ARAVE</name>
<evidence type="ECO:0000313" key="2">
    <source>
        <dbReference type="EMBL" id="GBM50577.1"/>
    </source>
</evidence>
<proteinExistence type="predicted"/>
<organism evidence="2 3">
    <name type="scientific">Araneus ventricosus</name>
    <name type="common">Orbweaver spider</name>
    <name type="synonym">Epeira ventricosa</name>
    <dbReference type="NCBI Taxonomy" id="182803"/>
    <lineage>
        <taxon>Eukaryota</taxon>
        <taxon>Metazoa</taxon>
        <taxon>Ecdysozoa</taxon>
        <taxon>Arthropoda</taxon>
        <taxon>Chelicerata</taxon>
        <taxon>Arachnida</taxon>
        <taxon>Araneae</taxon>
        <taxon>Araneomorphae</taxon>
        <taxon>Entelegynae</taxon>
        <taxon>Araneoidea</taxon>
        <taxon>Araneidae</taxon>
        <taxon>Araneus</taxon>
    </lineage>
</organism>
<evidence type="ECO:0000313" key="3">
    <source>
        <dbReference type="Proteomes" id="UP000499080"/>
    </source>
</evidence>
<feature type="region of interest" description="Disordered" evidence="1">
    <location>
        <begin position="85"/>
        <end position="109"/>
    </location>
</feature>
<protein>
    <submittedName>
        <fullName evidence="2">Uncharacterized protein</fullName>
    </submittedName>
</protein>
<dbReference type="AlphaFoldDB" id="A0A4Y2GBK8"/>
<dbReference type="EMBL" id="BGPR01001304">
    <property type="protein sequence ID" value="GBM50577.1"/>
    <property type="molecule type" value="Genomic_DNA"/>
</dbReference>
<feature type="compositionally biased region" description="Basic residues" evidence="1">
    <location>
        <begin position="86"/>
        <end position="107"/>
    </location>
</feature>
<accession>A0A4Y2GBK8</accession>